<dbReference type="Proteomes" id="UP000525078">
    <property type="component" value="Unassembled WGS sequence"/>
</dbReference>
<dbReference type="PANTHER" id="PTHR47074">
    <property type="entry name" value="BNAC02G40300D PROTEIN"/>
    <property type="match status" value="1"/>
</dbReference>
<protein>
    <recommendedName>
        <fullName evidence="1">RNase H type-1 domain-containing protein</fullName>
    </recommendedName>
</protein>
<dbReference type="InterPro" id="IPR002156">
    <property type="entry name" value="RNaseH_domain"/>
</dbReference>
<dbReference type="Pfam" id="PF13456">
    <property type="entry name" value="RVT_3"/>
    <property type="match status" value="1"/>
</dbReference>
<dbReference type="AlphaFoldDB" id="A0A7J6FK69"/>
<sequence length="301" mass="34152">MFGARLSRIFGNVIGKCYLCNEECEDSTSHFFSRCSITRSLWLQSKWNVRVDMIPLSSGAEVVSWILNPNVEGDIISLDCKEFSLYATVLYHSLWFFRNDAFHNNVQWTLTEMKKRIENHFVGFWKVLVRPDAGGEERATVVPRWTLPRPGRIRINVDFATKDNIDAVGVVARDESGSILALFASKVHASSPIHGELLAMSWGLKVGRHLGATAADILSDCQVLVSAMSSSTLPHWKLWSLFGSVMRLYSSYDVVSYWIPRESNKAAHFLAKWGLSHDCEGYLNFWEVSPHVLTNIMLFDK</sequence>
<dbReference type="GO" id="GO:0004523">
    <property type="term" value="F:RNA-DNA hybrid ribonuclease activity"/>
    <property type="evidence" value="ECO:0007669"/>
    <property type="project" value="InterPro"/>
</dbReference>
<dbReference type="InterPro" id="IPR036397">
    <property type="entry name" value="RNaseH_sf"/>
</dbReference>
<gene>
    <name evidence="2" type="ORF">F8388_020828</name>
    <name evidence="3" type="ORF">G4B88_023923</name>
</gene>
<evidence type="ECO:0000313" key="3">
    <source>
        <dbReference type="EMBL" id="KAF4383349.1"/>
    </source>
</evidence>
<accession>A0A7J6FK69</accession>
<dbReference type="CDD" id="cd06222">
    <property type="entry name" value="RNase_H_like"/>
    <property type="match status" value="1"/>
</dbReference>
<dbReference type="InterPro" id="IPR012337">
    <property type="entry name" value="RNaseH-like_sf"/>
</dbReference>
<feature type="domain" description="RNase H type-1" evidence="1">
    <location>
        <begin position="159"/>
        <end position="273"/>
    </location>
</feature>
<proteinExistence type="predicted"/>
<dbReference type="EMBL" id="JAATIQ010000098">
    <property type="protein sequence ID" value="KAF4383349.1"/>
    <property type="molecule type" value="Genomic_DNA"/>
</dbReference>
<dbReference type="InterPro" id="IPR044730">
    <property type="entry name" value="RNase_H-like_dom_plant"/>
</dbReference>
<dbReference type="Gene3D" id="3.30.420.10">
    <property type="entry name" value="Ribonuclease H-like superfamily/Ribonuclease H"/>
    <property type="match status" value="1"/>
</dbReference>
<name>A0A7J6FK69_CANSA</name>
<dbReference type="InterPro" id="IPR052929">
    <property type="entry name" value="RNase_H-like_EbsB-rel"/>
</dbReference>
<evidence type="ECO:0000313" key="2">
    <source>
        <dbReference type="EMBL" id="KAF4371101.1"/>
    </source>
</evidence>
<evidence type="ECO:0000259" key="1">
    <source>
        <dbReference type="Pfam" id="PF13456"/>
    </source>
</evidence>
<dbReference type="EMBL" id="JAATIP010000113">
    <property type="protein sequence ID" value="KAF4371101.1"/>
    <property type="molecule type" value="Genomic_DNA"/>
</dbReference>
<organism evidence="2 4">
    <name type="scientific">Cannabis sativa</name>
    <name type="common">Hemp</name>
    <name type="synonym">Marijuana</name>
    <dbReference type="NCBI Taxonomy" id="3483"/>
    <lineage>
        <taxon>Eukaryota</taxon>
        <taxon>Viridiplantae</taxon>
        <taxon>Streptophyta</taxon>
        <taxon>Embryophyta</taxon>
        <taxon>Tracheophyta</taxon>
        <taxon>Spermatophyta</taxon>
        <taxon>Magnoliopsida</taxon>
        <taxon>eudicotyledons</taxon>
        <taxon>Gunneridae</taxon>
        <taxon>Pentapetalae</taxon>
        <taxon>rosids</taxon>
        <taxon>fabids</taxon>
        <taxon>Rosales</taxon>
        <taxon>Cannabaceae</taxon>
        <taxon>Cannabis</taxon>
    </lineage>
</organism>
<keyword evidence="5" id="KW-1185">Reference proteome</keyword>
<comment type="caution">
    <text evidence="2">The sequence shown here is derived from an EMBL/GenBank/DDBJ whole genome shotgun (WGS) entry which is preliminary data.</text>
</comment>
<dbReference type="SUPFAM" id="SSF53098">
    <property type="entry name" value="Ribonuclease H-like"/>
    <property type="match status" value="1"/>
</dbReference>
<reference evidence="4 5" key="1">
    <citation type="journal article" date="2020" name="bioRxiv">
        <title>Sequence and annotation of 42 cannabis genomes reveals extensive copy number variation in cannabinoid synthesis and pathogen resistance genes.</title>
        <authorList>
            <person name="Mckernan K.J."/>
            <person name="Helbert Y."/>
            <person name="Kane L.T."/>
            <person name="Ebling H."/>
            <person name="Zhang L."/>
            <person name="Liu B."/>
            <person name="Eaton Z."/>
            <person name="Mclaughlin S."/>
            <person name="Kingan S."/>
            <person name="Baybayan P."/>
            <person name="Concepcion G."/>
            <person name="Jordan M."/>
            <person name="Riva A."/>
            <person name="Barbazuk W."/>
            <person name="Harkins T."/>
        </authorList>
    </citation>
    <scope>NUCLEOTIDE SEQUENCE [LARGE SCALE GENOMIC DNA]</scope>
    <source>
        <strain evidence="4 5">cv. Jamaican Lion 4</strain>
        <strain evidence="3">Father</strain>
        <strain evidence="2">Mother</strain>
        <tissue evidence="2">Leaf</tissue>
    </source>
</reference>
<dbReference type="GO" id="GO:0003676">
    <property type="term" value="F:nucleic acid binding"/>
    <property type="evidence" value="ECO:0007669"/>
    <property type="project" value="InterPro"/>
</dbReference>
<dbReference type="PANTHER" id="PTHR47074:SF11">
    <property type="entry name" value="REVERSE TRANSCRIPTASE-LIKE PROTEIN"/>
    <property type="match status" value="1"/>
</dbReference>
<evidence type="ECO:0000313" key="5">
    <source>
        <dbReference type="Proteomes" id="UP000583929"/>
    </source>
</evidence>
<dbReference type="Proteomes" id="UP000583929">
    <property type="component" value="Unassembled WGS sequence"/>
</dbReference>
<evidence type="ECO:0000313" key="4">
    <source>
        <dbReference type="Proteomes" id="UP000525078"/>
    </source>
</evidence>